<name>C0GC68_DETAL</name>
<feature type="transmembrane region" description="Helical" evidence="16">
    <location>
        <begin position="144"/>
        <end position="161"/>
    </location>
</feature>
<comment type="caution">
    <text evidence="17">The sequence shown here is derived from an EMBL/GenBank/DDBJ whole genome shotgun (WGS) entry which is preliminary data.</text>
</comment>
<dbReference type="InterPro" id="IPR004533">
    <property type="entry name" value="CDP-diaglyc--ser_O-PTrfase"/>
</dbReference>
<keyword evidence="18" id="KW-1185">Reference proteome</keyword>
<organism evidence="17 18">
    <name type="scientific">Dethiobacter alkaliphilus AHT 1</name>
    <dbReference type="NCBI Taxonomy" id="555088"/>
    <lineage>
        <taxon>Bacteria</taxon>
        <taxon>Bacillati</taxon>
        <taxon>Bacillota</taxon>
        <taxon>Dethiobacteria</taxon>
        <taxon>Dethiobacterales</taxon>
        <taxon>Dethiobacteraceae</taxon>
        <taxon>Dethiobacter</taxon>
    </lineage>
</organism>
<dbReference type="InterPro" id="IPR050324">
    <property type="entry name" value="CDP-alcohol_PTase-I"/>
</dbReference>
<keyword evidence="9 16" id="KW-1133">Transmembrane helix</keyword>
<keyword evidence="7 15" id="KW-0808">Transferase</keyword>
<evidence type="ECO:0000256" key="15">
    <source>
        <dbReference type="RuleBase" id="RU003750"/>
    </source>
</evidence>
<dbReference type="OrthoDB" id="9777147at2"/>
<keyword evidence="11 16" id="KW-0472">Membrane</keyword>
<dbReference type="PANTHER" id="PTHR14269:SF61">
    <property type="entry name" value="CDP-DIACYLGLYCEROL--SERINE O-PHOSPHATIDYLTRANSFERASE"/>
    <property type="match status" value="1"/>
</dbReference>
<evidence type="ECO:0000256" key="14">
    <source>
        <dbReference type="ARBA" id="ARBA00032361"/>
    </source>
</evidence>
<dbReference type="PROSITE" id="PS00379">
    <property type="entry name" value="CDP_ALCOHOL_P_TRANSF"/>
    <property type="match status" value="1"/>
</dbReference>
<evidence type="ECO:0000256" key="2">
    <source>
        <dbReference type="ARBA" id="ARBA00004127"/>
    </source>
</evidence>
<dbReference type="NCBIfam" id="TIGR00473">
    <property type="entry name" value="pssA"/>
    <property type="match status" value="1"/>
</dbReference>
<accession>C0GC68</accession>
<evidence type="ECO:0000313" key="17">
    <source>
        <dbReference type="EMBL" id="EEG78803.1"/>
    </source>
</evidence>
<proteinExistence type="inferred from homology"/>
<dbReference type="Pfam" id="PF01066">
    <property type="entry name" value="CDP-OH_P_transf"/>
    <property type="match status" value="1"/>
</dbReference>
<dbReference type="PANTHER" id="PTHR14269">
    <property type="entry name" value="CDP-DIACYLGLYCEROL--GLYCEROL-3-PHOSPHATE 3-PHOSPHATIDYLTRANSFERASE-RELATED"/>
    <property type="match status" value="1"/>
</dbReference>
<evidence type="ECO:0000256" key="12">
    <source>
        <dbReference type="ARBA" id="ARBA00023209"/>
    </source>
</evidence>
<evidence type="ECO:0000256" key="3">
    <source>
        <dbReference type="ARBA" id="ARBA00010441"/>
    </source>
</evidence>
<keyword evidence="8 16" id="KW-0812">Transmembrane</keyword>
<evidence type="ECO:0000256" key="5">
    <source>
        <dbReference type="ARBA" id="ARBA00017171"/>
    </source>
</evidence>
<evidence type="ECO:0000256" key="7">
    <source>
        <dbReference type="ARBA" id="ARBA00022679"/>
    </source>
</evidence>
<evidence type="ECO:0000256" key="1">
    <source>
        <dbReference type="ARBA" id="ARBA00000287"/>
    </source>
</evidence>
<feature type="transmembrane region" description="Helical" evidence="16">
    <location>
        <begin position="120"/>
        <end position="138"/>
    </location>
</feature>
<evidence type="ECO:0000256" key="4">
    <source>
        <dbReference type="ARBA" id="ARBA00013174"/>
    </source>
</evidence>
<dbReference type="InterPro" id="IPR048254">
    <property type="entry name" value="CDP_ALCOHOL_P_TRANSF_CS"/>
</dbReference>
<dbReference type="InterPro" id="IPR000462">
    <property type="entry name" value="CDP-OH_P_trans"/>
</dbReference>
<dbReference type="InterPro" id="IPR043130">
    <property type="entry name" value="CDP-OH_PTrfase_TM_dom"/>
</dbReference>
<dbReference type="RefSeq" id="WP_008513788.1">
    <property type="nucleotide sequence ID" value="NZ_ACJM01000001.1"/>
</dbReference>
<evidence type="ECO:0000256" key="8">
    <source>
        <dbReference type="ARBA" id="ARBA00022692"/>
    </source>
</evidence>
<keyword evidence="12" id="KW-0594">Phospholipid biosynthesis</keyword>
<dbReference type="GO" id="GO:0008654">
    <property type="term" value="P:phospholipid biosynthetic process"/>
    <property type="evidence" value="ECO:0007669"/>
    <property type="project" value="UniProtKB-KW"/>
</dbReference>
<gene>
    <name evidence="17" type="ORF">DealDRAFT_0077</name>
</gene>
<feature type="transmembrane region" description="Helical" evidence="16">
    <location>
        <begin position="91"/>
        <end position="108"/>
    </location>
</feature>
<comment type="similarity">
    <text evidence="3 15">Belongs to the CDP-alcohol phosphatidyltransferase class-I family.</text>
</comment>
<dbReference type="EC" id="2.7.8.8" evidence="4"/>
<evidence type="ECO:0000256" key="16">
    <source>
        <dbReference type="SAM" id="Phobius"/>
    </source>
</evidence>
<sequence length="170" mass="18518">MNKKKIPNIVTLANLALGTLALIHTIQYRCNLAAILILICAILDGMDGKLARRLNAVSAFGKELDSLADLVSFGVAPALLVYVVSLSQLSLFDILVTLAFVLCGAIRLARFNVSQPRKYFTGVPITIAGSILAGTILIHHFFALPLLVFPLIMISMSYLMVSKFKVPCWK</sequence>
<evidence type="ECO:0000256" key="11">
    <source>
        <dbReference type="ARBA" id="ARBA00023136"/>
    </source>
</evidence>
<dbReference type="GO" id="GO:0003882">
    <property type="term" value="F:CDP-diacylglycerol-serine O-phosphatidyltransferase activity"/>
    <property type="evidence" value="ECO:0007669"/>
    <property type="project" value="UniProtKB-EC"/>
</dbReference>
<keyword evidence="10" id="KW-0443">Lipid metabolism</keyword>
<evidence type="ECO:0000313" key="18">
    <source>
        <dbReference type="Proteomes" id="UP000006443"/>
    </source>
</evidence>
<feature type="transmembrane region" description="Helical" evidence="16">
    <location>
        <begin position="31"/>
        <end position="46"/>
    </location>
</feature>
<comment type="subcellular location">
    <subcellularLocation>
        <location evidence="2">Endomembrane system</location>
        <topology evidence="2">Multi-pass membrane protein</topology>
    </subcellularLocation>
</comment>
<reference evidence="17 18" key="1">
    <citation type="submission" date="2009-02" db="EMBL/GenBank/DDBJ databases">
        <title>Sequencing of the draft genome and assembly of Dethiobacter alkaliphilus AHT 1.</title>
        <authorList>
            <consortium name="US DOE Joint Genome Institute (JGI-PGF)"/>
            <person name="Lucas S."/>
            <person name="Copeland A."/>
            <person name="Lapidus A."/>
            <person name="Glavina del Rio T."/>
            <person name="Dalin E."/>
            <person name="Tice H."/>
            <person name="Bruce D."/>
            <person name="Goodwin L."/>
            <person name="Pitluck S."/>
            <person name="Larimer F."/>
            <person name="Land M.L."/>
            <person name="Hauser L."/>
            <person name="Muyzer G."/>
        </authorList>
    </citation>
    <scope>NUCLEOTIDE SEQUENCE [LARGE SCALE GENOMIC DNA]</scope>
    <source>
        <strain evidence="17 18">AHT 1</strain>
    </source>
</reference>
<keyword evidence="13" id="KW-1208">Phospholipid metabolism</keyword>
<dbReference type="Proteomes" id="UP000006443">
    <property type="component" value="Unassembled WGS sequence"/>
</dbReference>
<evidence type="ECO:0000256" key="6">
    <source>
        <dbReference type="ARBA" id="ARBA00022516"/>
    </source>
</evidence>
<dbReference type="GO" id="GO:0016020">
    <property type="term" value="C:membrane"/>
    <property type="evidence" value="ECO:0007669"/>
    <property type="project" value="InterPro"/>
</dbReference>
<evidence type="ECO:0000256" key="13">
    <source>
        <dbReference type="ARBA" id="ARBA00023264"/>
    </source>
</evidence>
<dbReference type="eggNOG" id="COG1183">
    <property type="taxonomic scope" value="Bacteria"/>
</dbReference>
<comment type="catalytic activity">
    <reaction evidence="1">
        <text>a CDP-1,2-diacyl-sn-glycerol + L-serine = a 1,2-diacyl-sn-glycero-3-phospho-L-serine + CMP + H(+)</text>
        <dbReference type="Rhea" id="RHEA:16913"/>
        <dbReference type="ChEBI" id="CHEBI:15378"/>
        <dbReference type="ChEBI" id="CHEBI:33384"/>
        <dbReference type="ChEBI" id="CHEBI:57262"/>
        <dbReference type="ChEBI" id="CHEBI:58332"/>
        <dbReference type="ChEBI" id="CHEBI:60377"/>
        <dbReference type="EC" id="2.7.8.8"/>
    </reaction>
</comment>
<dbReference type="Gene3D" id="1.20.120.1760">
    <property type="match status" value="1"/>
</dbReference>
<dbReference type="AlphaFoldDB" id="C0GC68"/>
<evidence type="ECO:0000256" key="9">
    <source>
        <dbReference type="ARBA" id="ARBA00022989"/>
    </source>
</evidence>
<dbReference type="STRING" id="555088.DealDRAFT_0077"/>
<evidence type="ECO:0000256" key="10">
    <source>
        <dbReference type="ARBA" id="ARBA00023098"/>
    </source>
</evidence>
<protein>
    <recommendedName>
        <fullName evidence="5">CDP-diacylglycerol--serine O-phosphatidyltransferase</fullName>
        <ecNumber evidence="4">2.7.8.8</ecNumber>
    </recommendedName>
    <alternativeName>
        <fullName evidence="14">Phosphatidylserine synthase</fullName>
    </alternativeName>
</protein>
<dbReference type="EMBL" id="ACJM01000001">
    <property type="protein sequence ID" value="EEG78803.1"/>
    <property type="molecule type" value="Genomic_DNA"/>
</dbReference>
<keyword evidence="6" id="KW-0444">Lipid biosynthesis</keyword>
<dbReference type="GO" id="GO:0012505">
    <property type="term" value="C:endomembrane system"/>
    <property type="evidence" value="ECO:0007669"/>
    <property type="project" value="UniProtKB-SubCell"/>
</dbReference>